<dbReference type="RefSeq" id="WP_218855450.1">
    <property type="nucleotide sequence ID" value="NZ_JACCAA010000001.1"/>
</dbReference>
<organism evidence="2 3">
    <name type="scientific">Nocardioides daedukensis</name>
    <dbReference type="NCBI Taxonomy" id="634462"/>
    <lineage>
        <taxon>Bacteria</taxon>
        <taxon>Bacillati</taxon>
        <taxon>Actinomycetota</taxon>
        <taxon>Actinomycetes</taxon>
        <taxon>Propionibacteriales</taxon>
        <taxon>Nocardioidaceae</taxon>
        <taxon>Nocardioides</taxon>
    </lineage>
</organism>
<dbReference type="AlphaFoldDB" id="A0A7Y9S0R0"/>
<keyword evidence="3" id="KW-1185">Reference proteome</keyword>
<reference evidence="2 3" key="1">
    <citation type="submission" date="2020-07" db="EMBL/GenBank/DDBJ databases">
        <title>Sequencing the genomes of 1000 actinobacteria strains.</title>
        <authorList>
            <person name="Klenk H.-P."/>
        </authorList>
    </citation>
    <scope>NUCLEOTIDE SEQUENCE [LARGE SCALE GENOMIC DNA]</scope>
    <source>
        <strain evidence="2 3">DSM 23819</strain>
    </source>
</reference>
<evidence type="ECO:0000259" key="1">
    <source>
        <dbReference type="Pfam" id="PF07045"/>
    </source>
</evidence>
<dbReference type="Gene3D" id="3.30.70.100">
    <property type="match status" value="1"/>
</dbReference>
<dbReference type="Pfam" id="PF07045">
    <property type="entry name" value="DUF1330"/>
    <property type="match status" value="1"/>
</dbReference>
<evidence type="ECO:0000313" key="3">
    <source>
        <dbReference type="Proteomes" id="UP000540656"/>
    </source>
</evidence>
<dbReference type="EMBL" id="JACCAA010000001">
    <property type="protein sequence ID" value="NYG58834.1"/>
    <property type="molecule type" value="Genomic_DNA"/>
</dbReference>
<gene>
    <name evidence="2" type="ORF">BJ980_001757</name>
</gene>
<sequence>MSTPTTTPLDPPRPGYAIGYLTDVEVNDELVEYMVSVEETMREFGGRWLVHGTTPEYREGDLTGDIVIIGFPDIDSTRGWYESDAYQAVIELRTRNSRSHIALLEGVPPTYSTRDTIAGLTG</sequence>
<comment type="caution">
    <text evidence="2">The sequence shown here is derived from an EMBL/GenBank/DDBJ whole genome shotgun (WGS) entry which is preliminary data.</text>
</comment>
<dbReference type="SUPFAM" id="SSF54909">
    <property type="entry name" value="Dimeric alpha+beta barrel"/>
    <property type="match status" value="1"/>
</dbReference>
<proteinExistence type="predicted"/>
<name>A0A7Y9S0R0_9ACTN</name>
<dbReference type="PANTHER" id="PTHR41521">
    <property type="match status" value="1"/>
</dbReference>
<dbReference type="Proteomes" id="UP000540656">
    <property type="component" value="Unassembled WGS sequence"/>
</dbReference>
<dbReference type="PANTHER" id="PTHR41521:SF4">
    <property type="entry name" value="BLR0684 PROTEIN"/>
    <property type="match status" value="1"/>
</dbReference>
<dbReference type="InterPro" id="IPR011008">
    <property type="entry name" value="Dimeric_a/b-barrel"/>
</dbReference>
<accession>A0A7Y9S0R0</accession>
<feature type="domain" description="DUF1330" evidence="1">
    <location>
        <begin position="14"/>
        <end position="107"/>
    </location>
</feature>
<evidence type="ECO:0000313" key="2">
    <source>
        <dbReference type="EMBL" id="NYG58834.1"/>
    </source>
</evidence>
<protein>
    <submittedName>
        <fullName evidence="2">Uncharacterized protein (DUF1330 family)</fullName>
    </submittedName>
</protein>
<dbReference type="InterPro" id="IPR010753">
    <property type="entry name" value="DUF1330"/>
</dbReference>